<dbReference type="Proteomes" id="UP000231990">
    <property type="component" value="Unassembled WGS sequence"/>
</dbReference>
<dbReference type="Proteomes" id="UP000231962">
    <property type="component" value="Unassembled WGS sequence"/>
</dbReference>
<evidence type="ECO:0000313" key="2">
    <source>
        <dbReference type="EMBL" id="PJZ68858.1"/>
    </source>
</evidence>
<evidence type="ECO:0000256" key="1">
    <source>
        <dbReference type="SAM" id="SignalP"/>
    </source>
</evidence>
<gene>
    <name evidence="2" type="ORF">CH360_14180</name>
    <name evidence="3" type="ORF">CH373_15720</name>
</gene>
<dbReference type="AlphaFoldDB" id="A0A2M9ZJG7"/>
<dbReference type="OrthoDB" id="334439at2"/>
<feature type="chain" id="PRO_5014832233" evidence="1">
    <location>
        <begin position="33"/>
        <end position="493"/>
    </location>
</feature>
<feature type="signal peptide" evidence="1">
    <location>
        <begin position="1"/>
        <end position="32"/>
    </location>
</feature>
<dbReference type="EMBL" id="NPDZ01000012">
    <property type="protein sequence ID" value="PJZ72189.1"/>
    <property type="molecule type" value="Genomic_DNA"/>
</dbReference>
<comment type="caution">
    <text evidence="3">The sequence shown here is derived from an EMBL/GenBank/DDBJ whole genome shotgun (WGS) entry which is preliminary data.</text>
</comment>
<reference evidence="4 5" key="1">
    <citation type="submission" date="2017-07" db="EMBL/GenBank/DDBJ databases">
        <title>Leptospira spp. isolated from tropical soils.</title>
        <authorList>
            <person name="Thibeaux R."/>
            <person name="Iraola G."/>
            <person name="Ferres I."/>
            <person name="Bierque E."/>
            <person name="Girault D."/>
            <person name="Soupe-Gilbert M.-E."/>
            <person name="Picardeau M."/>
            <person name="Goarant C."/>
        </authorList>
    </citation>
    <scope>NUCLEOTIDE SEQUENCE [LARGE SCALE GENOMIC DNA]</scope>
    <source>
        <strain evidence="3 5">FH1-B-B1</strain>
        <strain evidence="2 4">FH1-B-C1</strain>
    </source>
</reference>
<organism evidence="3 5">
    <name type="scientific">Leptospira perolatii</name>
    <dbReference type="NCBI Taxonomy" id="2023191"/>
    <lineage>
        <taxon>Bacteria</taxon>
        <taxon>Pseudomonadati</taxon>
        <taxon>Spirochaetota</taxon>
        <taxon>Spirochaetia</taxon>
        <taxon>Leptospirales</taxon>
        <taxon>Leptospiraceae</taxon>
        <taxon>Leptospira</taxon>
    </lineage>
</organism>
<keyword evidence="4" id="KW-1185">Reference proteome</keyword>
<protein>
    <submittedName>
        <fullName evidence="3">Uncharacterized protein</fullName>
    </submittedName>
</protein>
<name>A0A2M9ZJG7_9LEPT</name>
<keyword evidence="1" id="KW-0732">Signal</keyword>
<dbReference type="EMBL" id="NPDY01000015">
    <property type="protein sequence ID" value="PJZ68858.1"/>
    <property type="molecule type" value="Genomic_DNA"/>
</dbReference>
<accession>A0A2M9ZJG7</accession>
<evidence type="ECO:0000313" key="4">
    <source>
        <dbReference type="Proteomes" id="UP000231962"/>
    </source>
</evidence>
<evidence type="ECO:0000313" key="3">
    <source>
        <dbReference type="EMBL" id="PJZ72189.1"/>
    </source>
</evidence>
<proteinExistence type="predicted"/>
<sequence>MGMNLRKGSLFKTKKFQAIIAVLLVFASAASAAYSLKEIPDSIGPDGRNISRQFLQFLKIVAMKNQYDGKAIQFHKYLDRSLERFELKNLYNSEYMHREGSSHFVTYRGRYSSEGYKVSLENVRFHDVPIPQFGDFSAEFALKHNANPKFGGNSYSGNLDLLTHMGPFTHKHGLNVMDSGLRFLNAENVKNISAPNTSIFKKVKDAESRKVLNDFAHSFPALAKYLNYYFGLDSLVKVKAEGKGEGITEFVFDGNVEQTLMVDYPELGDYLDDIKYLGWVKARIMNSQGRIVSEFYIETKKSEIKFRFFTKDGKIIPFDLKGNFYPGESFHLNGLSEYPFAVNVSLEANVYGLVLDNEFIQLQGKFSNTSNSGVLNLKVAKIDKFDVSGAFAYLAPSWAINLFIPGNLESIIHEFTETVVNANDGKGTVVVLRWDRDSSKTIMKTHVETEFLDNFFIRFGLKIWNHRVLPNEDARDDIRKVFTKTMDLLLLSI</sequence>
<evidence type="ECO:0000313" key="5">
    <source>
        <dbReference type="Proteomes" id="UP000231990"/>
    </source>
</evidence>